<accession>A0A1H5RV84</accession>
<evidence type="ECO:0000313" key="2">
    <source>
        <dbReference type="EMBL" id="SEF41527.1"/>
    </source>
</evidence>
<feature type="coiled-coil region" evidence="1">
    <location>
        <begin position="393"/>
        <end position="420"/>
    </location>
</feature>
<dbReference type="Gene3D" id="3.40.50.2000">
    <property type="entry name" value="Glycogen Phosphorylase B"/>
    <property type="match status" value="1"/>
</dbReference>
<protein>
    <submittedName>
        <fullName evidence="2">Glycosyltransferase involved in cell wall bisynthesis</fullName>
    </submittedName>
</protein>
<sequence length="438" mass="51169">MNRQKIPNSDSLKKILLLSHYFQPCTLTPAQRITYWAQNFHKLGYYPVVVTRVWNPEIRMHHDTKLPFGNEVKIEKFPTHEVHYLPFRPGMLDWSYLHFGETWLRPLFLSIRLLDVVFVGFSLHFTSFANYLPYLKGLLRNQHFDKMIISGEPFYLFRLGFSLHRRFGISWMADYRDDWSTNELQMEKGGSGVRKWVAKLESNFEKKWVGTADSIISVSEPYTKRICDFLNKPGITIQNGFEESLLDLPEVGPYDQFTVTYSGVLYPSQDISMILEVLDRCHRLNQPFRLLFLGAGFDVKEKKRIEAKVPEHLKPWVEITDRYPRSQALEMLQKSHVFLGIAYGKMKGIPSSKLYEYIALGKPVLLCPTDQDLMEEILTESGLGFFAMNSSDGKELLLELQNLYREVEQLSKMKANSRRTILRYSRFEQLKKLAEHIG</sequence>
<name>A0A1H5RV84_9BACT</name>
<gene>
    <name evidence="2" type="ORF">SAMN03080598_00101</name>
</gene>
<dbReference type="SUPFAM" id="SSF53756">
    <property type="entry name" value="UDP-Glycosyltransferase/glycogen phosphorylase"/>
    <property type="match status" value="1"/>
</dbReference>
<dbReference type="AlphaFoldDB" id="A0A1H5RV84"/>
<keyword evidence="2" id="KW-0808">Transferase</keyword>
<dbReference type="EMBL" id="FNVR01000001">
    <property type="protein sequence ID" value="SEF41527.1"/>
    <property type="molecule type" value="Genomic_DNA"/>
</dbReference>
<evidence type="ECO:0000256" key="1">
    <source>
        <dbReference type="SAM" id="Coils"/>
    </source>
</evidence>
<keyword evidence="3" id="KW-1185">Reference proteome</keyword>
<evidence type="ECO:0000313" key="3">
    <source>
        <dbReference type="Proteomes" id="UP000236736"/>
    </source>
</evidence>
<dbReference type="STRING" id="1120964.GCA_001313265_00104"/>
<keyword evidence="1" id="KW-0175">Coiled coil</keyword>
<dbReference type="Proteomes" id="UP000236736">
    <property type="component" value="Unassembled WGS sequence"/>
</dbReference>
<proteinExistence type="predicted"/>
<dbReference type="GO" id="GO:0016740">
    <property type="term" value="F:transferase activity"/>
    <property type="evidence" value="ECO:0007669"/>
    <property type="project" value="UniProtKB-KW"/>
</dbReference>
<reference evidence="3" key="1">
    <citation type="submission" date="2016-10" db="EMBL/GenBank/DDBJ databases">
        <authorList>
            <person name="Varghese N."/>
            <person name="Submissions S."/>
        </authorList>
    </citation>
    <scope>NUCLEOTIDE SEQUENCE [LARGE SCALE GENOMIC DNA]</scope>
    <source>
        <strain evidence="3">DSM 17298</strain>
    </source>
</reference>
<organism evidence="2 3">
    <name type="scientific">Algoriphagus boritolerans DSM 17298 = JCM 18970</name>
    <dbReference type="NCBI Taxonomy" id="1120964"/>
    <lineage>
        <taxon>Bacteria</taxon>
        <taxon>Pseudomonadati</taxon>
        <taxon>Bacteroidota</taxon>
        <taxon>Cytophagia</taxon>
        <taxon>Cytophagales</taxon>
        <taxon>Cyclobacteriaceae</taxon>
        <taxon>Algoriphagus</taxon>
    </lineage>
</organism>